<dbReference type="InterPro" id="IPR001387">
    <property type="entry name" value="Cro/C1-type_HTH"/>
</dbReference>
<feature type="transmembrane region" description="Helical" evidence="2">
    <location>
        <begin position="122"/>
        <end position="143"/>
    </location>
</feature>
<keyword evidence="4" id="KW-1185">Reference proteome</keyword>
<dbReference type="CDD" id="cd00093">
    <property type="entry name" value="HTH_XRE"/>
    <property type="match status" value="1"/>
</dbReference>
<keyword evidence="2" id="KW-0472">Membrane</keyword>
<protein>
    <submittedName>
        <fullName evidence="3">Helix-turn-helix domain-containing protein</fullName>
    </submittedName>
</protein>
<dbReference type="EMBL" id="FONG01000005">
    <property type="protein sequence ID" value="SFE81556.1"/>
    <property type="molecule type" value="Genomic_DNA"/>
</dbReference>
<feature type="region of interest" description="Disordered" evidence="1">
    <location>
        <begin position="87"/>
        <end position="114"/>
    </location>
</feature>
<feature type="region of interest" description="Disordered" evidence="1">
    <location>
        <begin position="148"/>
        <end position="266"/>
    </location>
</feature>
<dbReference type="SUPFAM" id="SSF47413">
    <property type="entry name" value="lambda repressor-like DNA-binding domains"/>
    <property type="match status" value="1"/>
</dbReference>
<feature type="compositionally biased region" description="Low complexity" evidence="1">
    <location>
        <begin position="237"/>
        <end position="257"/>
    </location>
</feature>
<dbReference type="Proteomes" id="UP000199323">
    <property type="component" value="Unassembled WGS sequence"/>
</dbReference>
<organism evidence="3 4">
    <name type="scientific">Actinacidiphila alni</name>
    <dbReference type="NCBI Taxonomy" id="380248"/>
    <lineage>
        <taxon>Bacteria</taxon>
        <taxon>Bacillati</taxon>
        <taxon>Actinomycetota</taxon>
        <taxon>Actinomycetes</taxon>
        <taxon>Kitasatosporales</taxon>
        <taxon>Streptomycetaceae</taxon>
        <taxon>Actinacidiphila</taxon>
    </lineage>
</organism>
<dbReference type="OrthoDB" id="9815541at2"/>
<dbReference type="InterPro" id="IPR010982">
    <property type="entry name" value="Lambda_DNA-bd_dom_sf"/>
</dbReference>
<name>A0A1I2DM45_9ACTN</name>
<keyword evidence="2" id="KW-0812">Transmembrane</keyword>
<proteinExistence type="predicted"/>
<dbReference type="AlphaFoldDB" id="A0A1I2DM45"/>
<dbReference type="Pfam" id="PF13560">
    <property type="entry name" value="HTH_31"/>
    <property type="match status" value="1"/>
</dbReference>
<dbReference type="GO" id="GO:0003677">
    <property type="term" value="F:DNA binding"/>
    <property type="evidence" value="ECO:0007669"/>
    <property type="project" value="InterPro"/>
</dbReference>
<evidence type="ECO:0000313" key="4">
    <source>
        <dbReference type="Proteomes" id="UP000199323"/>
    </source>
</evidence>
<reference evidence="3 4" key="1">
    <citation type="submission" date="2016-10" db="EMBL/GenBank/DDBJ databases">
        <authorList>
            <person name="de Groot N.N."/>
        </authorList>
    </citation>
    <scope>NUCLEOTIDE SEQUENCE [LARGE SCALE GENOMIC DNA]</scope>
    <source>
        <strain evidence="3 4">CGMCC 4.3510</strain>
    </source>
</reference>
<keyword evidence="2" id="KW-1133">Transmembrane helix</keyword>
<dbReference type="RefSeq" id="WP_093713293.1">
    <property type="nucleotide sequence ID" value="NZ_FONG01000005.1"/>
</dbReference>
<gene>
    <name evidence="3" type="ORF">SAMN05216251_105296</name>
</gene>
<evidence type="ECO:0000256" key="1">
    <source>
        <dbReference type="SAM" id="MobiDB-lite"/>
    </source>
</evidence>
<sequence length="280" mass="27915">MGQWEPLADRIPVDTRRLATQLRRMKDRSGLTVPALAARTAQSAESWEKYLNGRSLPPLDAVETLAQASGADYDRIGALWKLAEKAATGTGDRGRGKPVPHPDPLDPLGAEEGLPPRHRRRALLLGMAAVLVVGAALTVLFAAGPSTGKAPLPGAGPTVPDRAGATLPPGTKGAAPRTSPGATAPARQGGASPRTPGPSVTAMLGGDSPSPTGPPATGPGGSVPPRTTAPADPGAPPSGTVSPTSSASPTTTPTQAPTPSPTRSGGLCLGLIVLNVCVGG</sequence>
<evidence type="ECO:0000313" key="3">
    <source>
        <dbReference type="EMBL" id="SFE81556.1"/>
    </source>
</evidence>
<dbReference type="STRING" id="380248.SAMN05216251_105296"/>
<dbReference type="Gene3D" id="1.10.260.40">
    <property type="entry name" value="lambda repressor-like DNA-binding domains"/>
    <property type="match status" value="1"/>
</dbReference>
<evidence type="ECO:0000256" key="2">
    <source>
        <dbReference type="SAM" id="Phobius"/>
    </source>
</evidence>
<accession>A0A1I2DM45</accession>